<proteinExistence type="predicted"/>
<organism evidence="1 2">
    <name type="scientific">Suillus luteus UH-Slu-Lm8-n1</name>
    <dbReference type="NCBI Taxonomy" id="930992"/>
    <lineage>
        <taxon>Eukaryota</taxon>
        <taxon>Fungi</taxon>
        <taxon>Dikarya</taxon>
        <taxon>Basidiomycota</taxon>
        <taxon>Agaricomycotina</taxon>
        <taxon>Agaricomycetes</taxon>
        <taxon>Agaricomycetidae</taxon>
        <taxon>Boletales</taxon>
        <taxon>Suillineae</taxon>
        <taxon>Suillaceae</taxon>
        <taxon>Suillus</taxon>
    </lineage>
</organism>
<evidence type="ECO:0000313" key="1">
    <source>
        <dbReference type="EMBL" id="KIK40474.1"/>
    </source>
</evidence>
<gene>
    <name evidence="1" type="ORF">CY34DRAFT_267589</name>
</gene>
<dbReference type="AlphaFoldDB" id="A0A0D0AR42"/>
<dbReference type="EMBL" id="KN835301">
    <property type="protein sequence ID" value="KIK40474.1"/>
    <property type="molecule type" value="Genomic_DNA"/>
</dbReference>
<accession>A0A0D0AR42</accession>
<dbReference type="InParanoid" id="A0A0D0AR42"/>
<keyword evidence="2" id="KW-1185">Reference proteome</keyword>
<reference evidence="1 2" key="1">
    <citation type="submission" date="2014-04" db="EMBL/GenBank/DDBJ databases">
        <authorList>
            <consortium name="DOE Joint Genome Institute"/>
            <person name="Kuo A."/>
            <person name="Ruytinx J."/>
            <person name="Rineau F."/>
            <person name="Colpaert J."/>
            <person name="Kohler A."/>
            <person name="Nagy L.G."/>
            <person name="Floudas D."/>
            <person name="Copeland A."/>
            <person name="Barry K.W."/>
            <person name="Cichocki N."/>
            <person name="Veneault-Fourrey C."/>
            <person name="LaButti K."/>
            <person name="Lindquist E.A."/>
            <person name="Lipzen A."/>
            <person name="Lundell T."/>
            <person name="Morin E."/>
            <person name="Murat C."/>
            <person name="Sun H."/>
            <person name="Tunlid A."/>
            <person name="Henrissat B."/>
            <person name="Grigoriev I.V."/>
            <person name="Hibbett D.S."/>
            <person name="Martin F."/>
            <person name="Nordberg H.P."/>
            <person name="Cantor M.N."/>
            <person name="Hua S.X."/>
        </authorList>
    </citation>
    <scope>NUCLEOTIDE SEQUENCE [LARGE SCALE GENOMIC DNA]</scope>
    <source>
        <strain evidence="1 2">UH-Slu-Lm8-n1</strain>
    </source>
</reference>
<dbReference type="HOGENOM" id="CLU_2607592_0_0_1"/>
<name>A0A0D0AR42_9AGAM</name>
<evidence type="ECO:0000313" key="2">
    <source>
        <dbReference type="Proteomes" id="UP000054485"/>
    </source>
</evidence>
<protein>
    <submittedName>
        <fullName evidence="1">Uncharacterized protein</fullName>
    </submittedName>
</protein>
<dbReference type="Proteomes" id="UP000054485">
    <property type="component" value="Unassembled WGS sequence"/>
</dbReference>
<sequence>MSVPVAFTDHSRSPFRSRMPTWSSKYKEWLWRYPNLNRMLPISSSGASGPVLALQRLVLMMAKSYFDLSILFADSELYH</sequence>
<reference evidence="2" key="2">
    <citation type="submission" date="2015-01" db="EMBL/GenBank/DDBJ databases">
        <title>Evolutionary Origins and Diversification of the Mycorrhizal Mutualists.</title>
        <authorList>
            <consortium name="DOE Joint Genome Institute"/>
            <consortium name="Mycorrhizal Genomics Consortium"/>
            <person name="Kohler A."/>
            <person name="Kuo A."/>
            <person name="Nagy L.G."/>
            <person name="Floudas D."/>
            <person name="Copeland A."/>
            <person name="Barry K.W."/>
            <person name="Cichocki N."/>
            <person name="Veneault-Fourrey C."/>
            <person name="LaButti K."/>
            <person name="Lindquist E.A."/>
            <person name="Lipzen A."/>
            <person name="Lundell T."/>
            <person name="Morin E."/>
            <person name="Murat C."/>
            <person name="Riley R."/>
            <person name="Ohm R."/>
            <person name="Sun H."/>
            <person name="Tunlid A."/>
            <person name="Henrissat B."/>
            <person name="Grigoriev I.V."/>
            <person name="Hibbett D.S."/>
            <person name="Martin F."/>
        </authorList>
    </citation>
    <scope>NUCLEOTIDE SEQUENCE [LARGE SCALE GENOMIC DNA]</scope>
    <source>
        <strain evidence="2">UH-Slu-Lm8-n1</strain>
    </source>
</reference>